<dbReference type="RefSeq" id="WP_105074659.1">
    <property type="nucleotide sequence ID" value="NZ_JAFLKP010000165.1"/>
</dbReference>
<dbReference type="InterPro" id="IPR041698">
    <property type="entry name" value="Methyltransf_25"/>
</dbReference>
<keyword evidence="2" id="KW-0808">Transferase</keyword>
<organism evidence="2 3">
    <name type="scientific">Chromatium okenii</name>
    <dbReference type="NCBI Taxonomy" id="61644"/>
    <lineage>
        <taxon>Bacteria</taxon>
        <taxon>Pseudomonadati</taxon>
        <taxon>Pseudomonadota</taxon>
        <taxon>Gammaproteobacteria</taxon>
        <taxon>Chromatiales</taxon>
        <taxon>Chromatiaceae</taxon>
        <taxon>Chromatium</taxon>
    </lineage>
</organism>
<evidence type="ECO:0000313" key="3">
    <source>
        <dbReference type="Proteomes" id="UP000239936"/>
    </source>
</evidence>
<evidence type="ECO:0000313" key="2">
    <source>
        <dbReference type="EMBL" id="PQJ95645.1"/>
    </source>
</evidence>
<dbReference type="OrthoDB" id="9800454at2"/>
<keyword evidence="3" id="KW-1185">Reference proteome</keyword>
<dbReference type="InterPro" id="IPR029063">
    <property type="entry name" value="SAM-dependent_MTases_sf"/>
</dbReference>
<protein>
    <submittedName>
        <fullName evidence="2">Class I SAM-dependent methyltransferase</fullName>
    </submittedName>
</protein>
<sequence length="197" mass="22642">MPRVNNEAFYRSALDQYGETAEGVHWNSAETQELRFEIMRQLLPTDLSRLTLVDAGCGFGDLYCYLKQRSELPQRYIGLDVMEPMAATARIRTGCEILICDVLHDSIPEADYYICSGAMNTFTRDETVQFIKNCFAASRCGFIFNLLKGKNTSFTYNFYLPQDIIRIAQTLDAKCHIQEDYMIDDFTAIFTKNLNKE</sequence>
<feature type="domain" description="Methyltransferase" evidence="1">
    <location>
        <begin position="53"/>
        <end position="137"/>
    </location>
</feature>
<evidence type="ECO:0000259" key="1">
    <source>
        <dbReference type="Pfam" id="PF13649"/>
    </source>
</evidence>
<dbReference type="GO" id="GO:0008168">
    <property type="term" value="F:methyltransferase activity"/>
    <property type="evidence" value="ECO:0007669"/>
    <property type="project" value="UniProtKB-KW"/>
</dbReference>
<dbReference type="Pfam" id="PF13649">
    <property type="entry name" value="Methyltransf_25"/>
    <property type="match status" value="1"/>
</dbReference>
<dbReference type="EMBL" id="PPGH01000037">
    <property type="protein sequence ID" value="PQJ95645.1"/>
    <property type="molecule type" value="Genomic_DNA"/>
</dbReference>
<accession>A0A2S7XPJ3</accession>
<dbReference type="Gene3D" id="3.40.50.150">
    <property type="entry name" value="Vaccinia Virus protein VP39"/>
    <property type="match status" value="1"/>
</dbReference>
<dbReference type="AlphaFoldDB" id="A0A2S7XPJ3"/>
<dbReference type="Proteomes" id="UP000239936">
    <property type="component" value="Unassembled WGS sequence"/>
</dbReference>
<gene>
    <name evidence="2" type="ORF">CXB77_16315</name>
</gene>
<reference evidence="2 3" key="1">
    <citation type="submission" date="2018-01" db="EMBL/GenBank/DDBJ databases">
        <title>The complete genome sequence of Chromatium okenii LaCa, a purple sulfur bacterium with a turbulent life.</title>
        <authorList>
            <person name="Luedin S.M."/>
            <person name="Liechti N."/>
            <person name="Storelli N."/>
            <person name="Danza F."/>
            <person name="Wittwer M."/>
            <person name="Pothier J.F."/>
            <person name="Tonolla M.A."/>
        </authorList>
    </citation>
    <scope>NUCLEOTIDE SEQUENCE [LARGE SCALE GENOMIC DNA]</scope>
    <source>
        <strain evidence="2 3">LaCa</strain>
    </source>
</reference>
<proteinExistence type="predicted"/>
<keyword evidence="2" id="KW-0489">Methyltransferase</keyword>
<name>A0A2S7XPJ3_9GAMM</name>
<dbReference type="CDD" id="cd02440">
    <property type="entry name" value="AdoMet_MTases"/>
    <property type="match status" value="1"/>
</dbReference>
<dbReference type="GO" id="GO:0032259">
    <property type="term" value="P:methylation"/>
    <property type="evidence" value="ECO:0007669"/>
    <property type="project" value="UniProtKB-KW"/>
</dbReference>
<dbReference type="SUPFAM" id="SSF53335">
    <property type="entry name" value="S-adenosyl-L-methionine-dependent methyltransferases"/>
    <property type="match status" value="1"/>
</dbReference>
<comment type="caution">
    <text evidence="2">The sequence shown here is derived from an EMBL/GenBank/DDBJ whole genome shotgun (WGS) entry which is preliminary data.</text>
</comment>